<dbReference type="EMBL" id="CP022605">
    <property type="protein sequence ID" value="ASV88522.1"/>
    <property type="molecule type" value="Genomic_DNA"/>
</dbReference>
<keyword evidence="2" id="KW-0805">Transcription regulation</keyword>
<dbReference type="PROSITE" id="PS50977">
    <property type="entry name" value="HTH_TETR_2"/>
    <property type="match status" value="1"/>
</dbReference>
<dbReference type="KEGG" id="och:CES85_3527"/>
<dbReference type="Gene3D" id="1.10.357.10">
    <property type="entry name" value="Tetracycline Repressor, domain 2"/>
    <property type="match status" value="1"/>
</dbReference>
<dbReference type="RefSeq" id="WP_095448600.1">
    <property type="nucleotide sequence ID" value="NZ_CP022605.1"/>
</dbReference>
<protein>
    <submittedName>
        <fullName evidence="7">Bacterial regulatory, tetR family protein</fullName>
    </submittedName>
</protein>
<dbReference type="InterPro" id="IPR036271">
    <property type="entry name" value="Tet_transcr_reg_TetR-rel_C_sf"/>
</dbReference>
<evidence type="ECO:0000259" key="6">
    <source>
        <dbReference type="PROSITE" id="PS50977"/>
    </source>
</evidence>
<dbReference type="PANTHER" id="PTHR30055">
    <property type="entry name" value="HTH-TYPE TRANSCRIPTIONAL REGULATOR RUTR"/>
    <property type="match status" value="1"/>
</dbReference>
<evidence type="ECO:0000256" key="4">
    <source>
        <dbReference type="ARBA" id="ARBA00023163"/>
    </source>
</evidence>
<dbReference type="AlphaFoldDB" id="A0A248UPJ8"/>
<feature type="domain" description="HTH tetR-type" evidence="6">
    <location>
        <begin position="14"/>
        <end position="74"/>
    </location>
</feature>
<sequence>MENSITAPRPDDLSESKRMIMEVAAKLFAEKGYGSVGISEVGDVAGFGKGALYYHIKSKEELLFDIMTVYMVELINAARTIEISGTSVADRIRALSQSFMEIMFASRPEMTVCFREVHALNNDKRMGVLGLHADYQDIWVRVFQDGARQGVLRSMSKIEIKAILGMYFYSFLWIKGDGAMSIDGIAKDFAGITLRAASKDQTS</sequence>
<dbReference type="GO" id="GO:0000976">
    <property type="term" value="F:transcription cis-regulatory region binding"/>
    <property type="evidence" value="ECO:0007669"/>
    <property type="project" value="TreeGrafter"/>
</dbReference>
<evidence type="ECO:0000313" key="7">
    <source>
        <dbReference type="EMBL" id="ASV88522.1"/>
    </source>
</evidence>
<proteinExistence type="predicted"/>
<evidence type="ECO:0000256" key="5">
    <source>
        <dbReference type="PROSITE-ProRule" id="PRU00335"/>
    </source>
</evidence>
<organism evidence="7 8">
    <name type="scientific">Ochrobactrum quorumnocens</name>
    <dbReference type="NCBI Taxonomy" id="271865"/>
    <lineage>
        <taxon>Bacteria</taxon>
        <taxon>Pseudomonadati</taxon>
        <taxon>Pseudomonadota</taxon>
        <taxon>Alphaproteobacteria</taxon>
        <taxon>Hyphomicrobiales</taxon>
        <taxon>Brucellaceae</taxon>
        <taxon>Brucella/Ochrobactrum group</taxon>
        <taxon>Ochrobactrum</taxon>
    </lineage>
</organism>
<dbReference type="Gene3D" id="1.10.10.60">
    <property type="entry name" value="Homeodomain-like"/>
    <property type="match status" value="1"/>
</dbReference>
<dbReference type="SUPFAM" id="SSF48498">
    <property type="entry name" value="Tetracyclin repressor-like, C-terminal domain"/>
    <property type="match status" value="1"/>
</dbReference>
<dbReference type="InterPro" id="IPR050109">
    <property type="entry name" value="HTH-type_TetR-like_transc_reg"/>
</dbReference>
<evidence type="ECO:0000256" key="3">
    <source>
        <dbReference type="ARBA" id="ARBA00023125"/>
    </source>
</evidence>
<dbReference type="Pfam" id="PF00440">
    <property type="entry name" value="TetR_N"/>
    <property type="match status" value="1"/>
</dbReference>
<gene>
    <name evidence="7" type="ORF">CES85_3527</name>
</gene>
<name>A0A248UPJ8_9HYPH</name>
<evidence type="ECO:0000256" key="1">
    <source>
        <dbReference type="ARBA" id="ARBA00022491"/>
    </source>
</evidence>
<evidence type="ECO:0000256" key="2">
    <source>
        <dbReference type="ARBA" id="ARBA00023015"/>
    </source>
</evidence>
<keyword evidence="1" id="KW-0678">Repressor</keyword>
<dbReference type="InterPro" id="IPR009057">
    <property type="entry name" value="Homeodomain-like_sf"/>
</dbReference>
<feature type="DNA-binding region" description="H-T-H motif" evidence="5">
    <location>
        <begin position="37"/>
        <end position="56"/>
    </location>
</feature>
<keyword evidence="7" id="KW-0614">Plasmid</keyword>
<dbReference type="GO" id="GO:0003700">
    <property type="term" value="F:DNA-binding transcription factor activity"/>
    <property type="evidence" value="ECO:0007669"/>
    <property type="project" value="TreeGrafter"/>
</dbReference>
<dbReference type="Pfam" id="PF17932">
    <property type="entry name" value="TetR_C_24"/>
    <property type="match status" value="1"/>
</dbReference>
<accession>A0A248UPJ8</accession>
<dbReference type="OrthoDB" id="9805134at2"/>
<dbReference type="InterPro" id="IPR041490">
    <property type="entry name" value="KstR2_TetR_C"/>
</dbReference>
<dbReference type="InterPro" id="IPR001647">
    <property type="entry name" value="HTH_TetR"/>
</dbReference>
<dbReference type="SUPFAM" id="SSF46689">
    <property type="entry name" value="Homeodomain-like"/>
    <property type="match status" value="1"/>
</dbReference>
<reference evidence="7 8" key="1">
    <citation type="submission" date="2017-07" db="EMBL/GenBank/DDBJ databases">
        <title>Phylogenetic study on the rhizospheric bacterium Ochrobactrum sp. A44.</title>
        <authorList>
            <person name="Krzyzanowska D.M."/>
            <person name="Ossowicki A."/>
            <person name="Rajewska M."/>
            <person name="Maciag T."/>
            <person name="Kaczynski Z."/>
            <person name="Czerwicka M."/>
            <person name="Jafra S."/>
        </authorList>
    </citation>
    <scope>NUCLEOTIDE SEQUENCE [LARGE SCALE GENOMIC DNA]</scope>
    <source>
        <strain evidence="7 8">A44</strain>
        <plasmid evidence="7 8">unnamed1</plasmid>
    </source>
</reference>
<dbReference type="PANTHER" id="PTHR30055:SF175">
    <property type="entry name" value="HTH-TYPE TRANSCRIPTIONAL REPRESSOR KSTR2"/>
    <property type="match status" value="1"/>
</dbReference>
<keyword evidence="3 5" id="KW-0238">DNA-binding</keyword>
<evidence type="ECO:0000313" key="8">
    <source>
        <dbReference type="Proteomes" id="UP000215256"/>
    </source>
</evidence>
<keyword evidence="4" id="KW-0804">Transcription</keyword>
<dbReference type="PRINTS" id="PR00455">
    <property type="entry name" value="HTHTETR"/>
</dbReference>
<dbReference type="Proteomes" id="UP000215256">
    <property type="component" value="Plasmid unnamed1"/>
</dbReference>
<geneLocation type="plasmid" evidence="7 8">
    <name>unnamed1</name>
</geneLocation>